<dbReference type="Gene3D" id="3.40.50.12780">
    <property type="entry name" value="N-terminal domain of ligase-like"/>
    <property type="match status" value="1"/>
</dbReference>
<accession>A0A974ZV59</accession>
<dbReference type="SUPFAM" id="SSF56801">
    <property type="entry name" value="Acetyl-CoA synthetase-like"/>
    <property type="match status" value="1"/>
</dbReference>
<dbReference type="PANTHER" id="PTHR43201">
    <property type="entry name" value="ACYL-COA SYNTHETASE"/>
    <property type="match status" value="1"/>
</dbReference>
<evidence type="ECO:0000313" key="5">
    <source>
        <dbReference type="EMBL" id="QSE91361.1"/>
    </source>
</evidence>
<gene>
    <name evidence="5" type="ORF">JWS13_23345</name>
</gene>
<dbReference type="PANTHER" id="PTHR43201:SF5">
    <property type="entry name" value="MEDIUM-CHAIN ACYL-COA LIGASE ACSF2, MITOCHONDRIAL"/>
    <property type="match status" value="1"/>
</dbReference>
<reference evidence="5 6" key="2">
    <citation type="journal article" date="2022" name="Arch. Microbiol.">
        <title>Rhodococcus pseudokoreensis sp. nov. isolated from the rhizosphere of young M26 apple rootstocks.</title>
        <authorList>
            <person name="Kampfer P."/>
            <person name="Glaeser S.P."/>
            <person name="Blom J."/>
            <person name="Wolf J."/>
            <person name="Benning S."/>
            <person name="Schloter M."/>
            <person name="Neumann-Schaal M."/>
        </authorList>
    </citation>
    <scope>NUCLEOTIDE SEQUENCE [LARGE SCALE GENOMIC DNA]</scope>
    <source>
        <strain evidence="5 6">R79</strain>
    </source>
</reference>
<dbReference type="GO" id="GO:0016874">
    <property type="term" value="F:ligase activity"/>
    <property type="evidence" value="ECO:0007669"/>
    <property type="project" value="UniProtKB-KW"/>
</dbReference>
<dbReference type="InterPro" id="IPR042099">
    <property type="entry name" value="ANL_N_sf"/>
</dbReference>
<proteinExistence type="inferred from homology"/>
<evidence type="ECO:0000256" key="2">
    <source>
        <dbReference type="ARBA" id="ARBA00022598"/>
    </source>
</evidence>
<comment type="similarity">
    <text evidence="1">Belongs to the ATP-dependent AMP-binding enzyme family.</text>
</comment>
<dbReference type="Gene3D" id="3.30.300.30">
    <property type="match status" value="1"/>
</dbReference>
<dbReference type="Pfam" id="PF00501">
    <property type="entry name" value="AMP-binding"/>
    <property type="match status" value="1"/>
</dbReference>
<dbReference type="PROSITE" id="PS00455">
    <property type="entry name" value="AMP_BINDING"/>
    <property type="match status" value="1"/>
</dbReference>
<dbReference type="NCBIfam" id="NF004837">
    <property type="entry name" value="PRK06187.1"/>
    <property type="match status" value="1"/>
</dbReference>
<evidence type="ECO:0000259" key="3">
    <source>
        <dbReference type="Pfam" id="PF00501"/>
    </source>
</evidence>
<evidence type="ECO:0000256" key="1">
    <source>
        <dbReference type="ARBA" id="ARBA00006432"/>
    </source>
</evidence>
<protein>
    <submittedName>
        <fullName evidence="5">Long-chain-fatty-acid--CoA ligase</fullName>
    </submittedName>
</protein>
<dbReference type="EMBL" id="CP070619">
    <property type="protein sequence ID" value="QSE91361.1"/>
    <property type="molecule type" value="Genomic_DNA"/>
</dbReference>
<feature type="domain" description="AMP-dependent synthetase/ligase" evidence="3">
    <location>
        <begin position="29"/>
        <end position="385"/>
    </location>
</feature>
<sequence length="525" mass="56137">MTADVPATAPSHAQPFASRRTHWANHVARHAFAKPDAVALRFRGASTTWRELDDRSARTAVVLAARGVARGDRVVLLLTNRPEFLEVMLAATRLGAIAVPVNFRLSPGEVKFIVADSDAAVVVVEDSLVDLAAQVDDAVPVLVVGDAADDVSLEKQLRAADPDVPIADVPEDSPAAIMYTSGTTGRPKGAVLSHLNLQAQALTLIRGWRLFDTESEVNLVSSPLFHIAALGSVGPFLLIGATVVIHPTGAFDATEVLDALERERVTSVFMVPTQWQAILDDAGPEGRDLALRVLGWGAAPATPTLLDRLNAAFPDAAIVAFFGQTEMSPVTCMLDGKDAVRKIGSVGKPIDTVAMRVVDEAMHDVPQGEIGEIVYRGPGLMEGYWRNPEATADAFDGGWFHSGDLVRVDSEGFVYVVDRKKDMIISGGENIYCAEVENALAAHPDILDVAVIGRADERWGEVPVAVVVPRAGAALGVDALADWLDGRVARYKRPRFVEILPQLPRNASGKVVKGVLREQFGALSS</sequence>
<dbReference type="CDD" id="cd17631">
    <property type="entry name" value="FACL_FadD13-like"/>
    <property type="match status" value="1"/>
</dbReference>
<reference evidence="5 6" key="1">
    <citation type="journal article" date="2021" name="Microbiol. Resour. Announc.">
        <title>Complete Genome Sequences of Two Rhodococcus sp. Strains with Large and Linear Chromosomes, Isolated from Apple Rhizosphere.</title>
        <authorList>
            <person name="Benning S."/>
            <person name="Brugnone N."/>
            <person name="Siani R."/>
            <person name="Kublik S."/>
            <person name="Schloter M."/>
            <person name="Rad V."/>
        </authorList>
    </citation>
    <scope>NUCLEOTIDE SEQUENCE [LARGE SCALE GENOMIC DNA]</scope>
    <source>
        <strain evidence="5 6">R79</strain>
    </source>
</reference>
<name>A0A974ZV59_9NOCA</name>
<keyword evidence="6" id="KW-1185">Reference proteome</keyword>
<dbReference type="InterPro" id="IPR020845">
    <property type="entry name" value="AMP-binding_CS"/>
</dbReference>
<dbReference type="InterPro" id="IPR045851">
    <property type="entry name" value="AMP-bd_C_sf"/>
</dbReference>
<organism evidence="5 6">
    <name type="scientific">Rhodococcus pseudokoreensis</name>
    <dbReference type="NCBI Taxonomy" id="2811421"/>
    <lineage>
        <taxon>Bacteria</taxon>
        <taxon>Bacillati</taxon>
        <taxon>Actinomycetota</taxon>
        <taxon>Actinomycetes</taxon>
        <taxon>Mycobacteriales</taxon>
        <taxon>Nocardiaceae</taxon>
        <taxon>Rhodococcus</taxon>
    </lineage>
</organism>
<dbReference type="Proteomes" id="UP000662986">
    <property type="component" value="Chromosome"/>
</dbReference>
<dbReference type="InterPro" id="IPR000873">
    <property type="entry name" value="AMP-dep_synth/lig_dom"/>
</dbReference>
<dbReference type="Pfam" id="PF13193">
    <property type="entry name" value="AMP-binding_C"/>
    <property type="match status" value="1"/>
</dbReference>
<dbReference type="InterPro" id="IPR025110">
    <property type="entry name" value="AMP-bd_C"/>
</dbReference>
<evidence type="ECO:0000259" key="4">
    <source>
        <dbReference type="Pfam" id="PF13193"/>
    </source>
</evidence>
<evidence type="ECO:0000313" key="6">
    <source>
        <dbReference type="Proteomes" id="UP000662986"/>
    </source>
</evidence>
<feature type="domain" description="AMP-binding enzyme C-terminal" evidence="4">
    <location>
        <begin position="435"/>
        <end position="510"/>
    </location>
</feature>
<dbReference type="RefSeq" id="WP_206007665.1">
    <property type="nucleotide sequence ID" value="NZ_CP070619.1"/>
</dbReference>
<keyword evidence="2 5" id="KW-0436">Ligase</keyword>